<accession>A0A4Q2RWQ1</accession>
<dbReference type="Pfam" id="PF22422">
    <property type="entry name" value="MGH1-like_GH"/>
    <property type="match status" value="1"/>
</dbReference>
<dbReference type="OrthoDB" id="9759959at2"/>
<dbReference type="EMBL" id="SDWT01000001">
    <property type="protein sequence ID" value="RYB93186.1"/>
    <property type="molecule type" value="Genomic_DNA"/>
</dbReference>
<dbReference type="GO" id="GO:0005975">
    <property type="term" value="P:carbohydrate metabolic process"/>
    <property type="evidence" value="ECO:0007669"/>
    <property type="project" value="InterPro"/>
</dbReference>
<keyword evidence="5" id="KW-1185">Reference proteome</keyword>
<dbReference type="InterPro" id="IPR054491">
    <property type="entry name" value="MGH1-like_GH"/>
</dbReference>
<dbReference type="Gene3D" id="1.50.10.10">
    <property type="match status" value="1"/>
</dbReference>
<protein>
    <submittedName>
        <fullName evidence="4">Amylo-alpha-1,6-glucosidase</fullName>
    </submittedName>
</protein>
<dbReference type="Pfam" id="PF14742">
    <property type="entry name" value="GDE_N_bis"/>
    <property type="match status" value="1"/>
</dbReference>
<feature type="domain" description="Putative glycogen debranching enzyme N-terminal" evidence="2">
    <location>
        <begin position="44"/>
        <end position="218"/>
    </location>
</feature>
<sequence>MFSDKIRSVTEVTHDAEPTTTPLAAPALQPLLHDLASCVAAPGVLLTSLDGQLRAGGVSGWYVADTRLLDRWELSVAGSDLDVVRADHRGAARHSFSYVARSIGDLSTADPTVRIDRTRRLDADGLREELTVESAGAEPVDVVLRIDLASDLAAMPEIKQGRAGPRVQASPVPGGLEWASDEGVVRVVADGTTPEVSHEDGRLTWHLSVGRGSPATVALAATTSVSSLFGGGRPAGWAADVDAGDVRLTRLVRQGLADLDGLLLRDGDDRFLAAGSPWFLTLFGRDSLWAARMLAPLDPDLALSTLRTLARRQGSTDDPATEEQPGKILHEVRKQVLDLGQQRLPPLYYGTVDATPLFVCALADAHAWGADREQVRALLPAARRCLEWVVAQSVSSGWLTYIDHTGEGLANQGWKDSHDGIQFADGRLAEPPISLSEVQAYAYDAAVRGGALLAELDADPVPGLAGWAADLRARFARDFWVDDAEGGHVAIALDRRGERVDSVASNLGHLLDTGLLDAGAAERVAALLGDERLDSGFGLRTLSAASPRFSRLSYHGGSVWPHDTAIAVRGLASVGRYDEAAGLAAGLVRAAEAFDDRLPELYGGDSGSDADSPSAYPAACRPQAWSAAGPIACLVALGGIRPDPGALVLRHPVRTTGRLGAWTLRGLRLGGHAFDVAVGVDGRVSVTLPPGSPLRVEVDD</sequence>
<evidence type="ECO:0000259" key="3">
    <source>
        <dbReference type="Pfam" id="PF22422"/>
    </source>
</evidence>
<dbReference type="SUPFAM" id="SSF48208">
    <property type="entry name" value="Six-hairpin glycosidases"/>
    <property type="match status" value="1"/>
</dbReference>
<organism evidence="4 5">
    <name type="scientific">Nocardioides oleivorans</name>
    <dbReference type="NCBI Taxonomy" id="273676"/>
    <lineage>
        <taxon>Bacteria</taxon>
        <taxon>Bacillati</taxon>
        <taxon>Actinomycetota</taxon>
        <taxon>Actinomycetes</taxon>
        <taxon>Propionibacteriales</taxon>
        <taxon>Nocardioidaceae</taxon>
        <taxon>Nocardioides</taxon>
    </lineage>
</organism>
<evidence type="ECO:0000256" key="1">
    <source>
        <dbReference type="SAM" id="MobiDB-lite"/>
    </source>
</evidence>
<proteinExistence type="predicted"/>
<feature type="domain" description="Mannosylglycerate hydrolase MGH1-like glycoside hydrolase" evidence="3">
    <location>
        <begin position="286"/>
        <end position="611"/>
    </location>
</feature>
<gene>
    <name evidence="4" type="ORF">EUA93_01750</name>
</gene>
<dbReference type="AlphaFoldDB" id="A0A4Q2RWQ1"/>
<evidence type="ECO:0000313" key="5">
    <source>
        <dbReference type="Proteomes" id="UP000294071"/>
    </source>
</evidence>
<feature type="region of interest" description="Disordered" evidence="1">
    <location>
        <begin position="1"/>
        <end position="21"/>
    </location>
</feature>
<dbReference type="Proteomes" id="UP000294071">
    <property type="component" value="Unassembled WGS sequence"/>
</dbReference>
<evidence type="ECO:0000259" key="2">
    <source>
        <dbReference type="Pfam" id="PF14742"/>
    </source>
</evidence>
<dbReference type="InterPro" id="IPR008928">
    <property type="entry name" value="6-hairpin_glycosidase_sf"/>
</dbReference>
<name>A0A4Q2RWQ1_9ACTN</name>
<reference evidence="4 5" key="1">
    <citation type="submission" date="2019-01" db="EMBL/GenBank/DDBJ databases">
        <title>Novel species of Nocardioides.</title>
        <authorList>
            <person name="Liu Q."/>
            <person name="Xin Y.-H."/>
        </authorList>
    </citation>
    <scope>NUCLEOTIDE SEQUENCE [LARGE SCALE GENOMIC DNA]</scope>
    <source>
        <strain evidence="4 5">CGMCC 4.6882</strain>
    </source>
</reference>
<feature type="compositionally biased region" description="Basic and acidic residues" evidence="1">
    <location>
        <begin position="1"/>
        <end position="17"/>
    </location>
</feature>
<evidence type="ECO:0000313" key="4">
    <source>
        <dbReference type="EMBL" id="RYB93186.1"/>
    </source>
</evidence>
<dbReference type="InterPro" id="IPR032856">
    <property type="entry name" value="GDE_N_bis"/>
</dbReference>
<comment type="caution">
    <text evidence="4">The sequence shown here is derived from an EMBL/GenBank/DDBJ whole genome shotgun (WGS) entry which is preliminary data.</text>
</comment>
<dbReference type="InterPro" id="IPR012341">
    <property type="entry name" value="6hp_glycosidase-like_sf"/>
</dbReference>